<accession>A0A8J7NQJ2</accession>
<keyword evidence="19" id="KW-1185">Reference proteome</keyword>
<dbReference type="AlphaFoldDB" id="A0A8J7NQJ2"/>
<evidence type="ECO:0000256" key="13">
    <source>
        <dbReference type="ARBA" id="ARBA00047938"/>
    </source>
</evidence>
<comment type="subcellular location">
    <subcellularLocation>
        <location evidence="1">Endoplasmic reticulum membrane</location>
    </subcellularLocation>
</comment>
<name>A0A8J7NQJ2_ATRSP</name>
<evidence type="ECO:0000256" key="2">
    <source>
        <dbReference type="ARBA" id="ARBA00010617"/>
    </source>
</evidence>
<evidence type="ECO:0000256" key="15">
    <source>
        <dbReference type="PIRSR" id="PIRSR602401-1"/>
    </source>
</evidence>
<proteinExistence type="inferred from homology"/>
<dbReference type="Gene3D" id="1.10.630.10">
    <property type="entry name" value="Cytochrome P450"/>
    <property type="match status" value="1"/>
</dbReference>
<comment type="catalytic activity">
    <reaction evidence="14">
        <text>androst-4-ene-3,17-dione + 3 reduced [NADPH--hemoprotein reductase] + 3 O2 = estrone + formate + 3 oxidized [NADPH--hemoprotein reductase] + 4 H2O + 4 H(+)</text>
        <dbReference type="Rhea" id="RHEA:38195"/>
        <dbReference type="Rhea" id="RHEA-COMP:11964"/>
        <dbReference type="Rhea" id="RHEA-COMP:11965"/>
        <dbReference type="ChEBI" id="CHEBI:15377"/>
        <dbReference type="ChEBI" id="CHEBI:15378"/>
        <dbReference type="ChEBI" id="CHEBI:15379"/>
        <dbReference type="ChEBI" id="CHEBI:15740"/>
        <dbReference type="ChEBI" id="CHEBI:16422"/>
        <dbReference type="ChEBI" id="CHEBI:17263"/>
        <dbReference type="ChEBI" id="CHEBI:57618"/>
        <dbReference type="ChEBI" id="CHEBI:58210"/>
        <dbReference type="EC" id="1.14.14.14"/>
    </reaction>
</comment>
<dbReference type="Pfam" id="PF09004">
    <property type="entry name" value="ALKBH8_N"/>
    <property type="match status" value="1"/>
</dbReference>
<evidence type="ECO:0000256" key="3">
    <source>
        <dbReference type="ARBA" id="ARBA00022617"/>
    </source>
</evidence>
<dbReference type="GO" id="GO:0005506">
    <property type="term" value="F:iron ion binding"/>
    <property type="evidence" value="ECO:0007669"/>
    <property type="project" value="InterPro"/>
</dbReference>
<dbReference type="EMBL" id="JAAWVO010029279">
    <property type="protein sequence ID" value="MBN3316410.1"/>
    <property type="molecule type" value="Genomic_DNA"/>
</dbReference>
<feature type="non-terminal residue" evidence="18">
    <location>
        <position position="1"/>
    </location>
</feature>
<dbReference type="Proteomes" id="UP000736164">
    <property type="component" value="Unassembled WGS sequence"/>
</dbReference>
<reference evidence="18" key="1">
    <citation type="journal article" date="2021" name="Cell">
        <title>Tracing the genetic footprints of vertebrate landing in non-teleost ray-finned fishes.</title>
        <authorList>
            <person name="Bi X."/>
            <person name="Wang K."/>
            <person name="Yang L."/>
            <person name="Pan H."/>
            <person name="Jiang H."/>
            <person name="Wei Q."/>
            <person name="Fang M."/>
            <person name="Yu H."/>
            <person name="Zhu C."/>
            <person name="Cai Y."/>
            <person name="He Y."/>
            <person name="Gan X."/>
            <person name="Zeng H."/>
            <person name="Yu D."/>
            <person name="Zhu Y."/>
            <person name="Jiang H."/>
            <person name="Qiu Q."/>
            <person name="Yang H."/>
            <person name="Zhang Y.E."/>
            <person name="Wang W."/>
            <person name="Zhu M."/>
            <person name="He S."/>
            <person name="Zhang G."/>
        </authorList>
    </citation>
    <scope>NUCLEOTIDE SEQUENCE</scope>
    <source>
        <strain evidence="18">Allg_001</strain>
    </source>
</reference>
<protein>
    <recommendedName>
        <fullName evidence="10">aromatase</fullName>
        <ecNumber evidence="10">1.14.14.14</ecNumber>
    </recommendedName>
    <alternativeName>
        <fullName evidence="12">Cytochrome P-450AROM</fullName>
    </alternativeName>
    <alternativeName>
        <fullName evidence="11">Estrogen synthase</fullName>
    </alternativeName>
</protein>
<dbReference type="PANTHER" id="PTHR24291">
    <property type="entry name" value="CYTOCHROME P450 FAMILY 4"/>
    <property type="match status" value="1"/>
</dbReference>
<dbReference type="GO" id="GO:0008168">
    <property type="term" value="F:methyltransferase activity"/>
    <property type="evidence" value="ECO:0007669"/>
    <property type="project" value="InterPro"/>
</dbReference>
<evidence type="ECO:0000256" key="7">
    <source>
        <dbReference type="ARBA" id="ARBA00023033"/>
    </source>
</evidence>
<evidence type="ECO:0000256" key="16">
    <source>
        <dbReference type="RuleBase" id="RU000461"/>
    </source>
</evidence>
<dbReference type="EC" id="1.14.14.14" evidence="10"/>
<dbReference type="PRINTS" id="PR00385">
    <property type="entry name" value="P450"/>
</dbReference>
<evidence type="ECO:0000256" key="12">
    <source>
        <dbReference type="ARBA" id="ARBA00043174"/>
    </source>
</evidence>
<dbReference type="SUPFAM" id="SSF48264">
    <property type="entry name" value="Cytochrome P450"/>
    <property type="match status" value="1"/>
</dbReference>
<evidence type="ECO:0000313" key="19">
    <source>
        <dbReference type="Proteomes" id="UP000736164"/>
    </source>
</evidence>
<feature type="non-terminal residue" evidence="18">
    <location>
        <position position="606"/>
    </location>
</feature>
<evidence type="ECO:0000256" key="11">
    <source>
        <dbReference type="ARBA" id="ARBA00042499"/>
    </source>
</evidence>
<dbReference type="InterPro" id="IPR050196">
    <property type="entry name" value="Cytochrome_P450_Monoox"/>
</dbReference>
<sequence length="606" mass="70647">MVNNFKFLGVHISKDLTWTLNTSSLIKKAQQRLYFLRRLKKIHLHPQILTSFYRCTVESILTSCITVWYGNYTASDCKALQRVVKTAQHIISSAFTSIQEIYNTRSLKKATKIMARIKHLLKKTHITSLLEFAQRHVRDSTIWRKILWSDETKTEFPQDGNDLDKTAKWTDQYPYAFPLWFGPFVPFLNINHPEYAKTILSSTEPKDDISYRFLIPWIGEGLLVTDKQKWFRHRRLLTPGFHYDVLKQYVKLVSDSTKIMLDKWEMYAGKEESFEVFQHASLMTLDSIMKSAFSYTSNCQTESGTNMYIKAVYEMCNIINLRFRFFPYHSEILFYISNLGYRFRKACKIAHQHTDEVIKQRKEALKDDKELDKIQKKRNLDFLDILLCARDEENKGLSDEDIRAEVDTFMFEGHDTTASGISWILYSLASNPEHQKKCREEVLMALEGKDTVDWDDLSKIPYTTMCIKESLRLYPPVPGISRKLTKPMTFFDGRTVPEGFLLGISIYSIHRNSSVWENPEIFDPLRFLPENCAKRHPYAFVPFSAGPRNCIGQNFAMNEMKVAVALTLKRFEVAVDPNKTPKKIPKLVLRSLNGIHLKIKHASRKT</sequence>
<evidence type="ECO:0000256" key="5">
    <source>
        <dbReference type="ARBA" id="ARBA00022824"/>
    </source>
</evidence>
<keyword evidence="3 15" id="KW-0349">Heme</keyword>
<evidence type="ECO:0000259" key="17">
    <source>
        <dbReference type="Pfam" id="PF09004"/>
    </source>
</evidence>
<evidence type="ECO:0000313" key="18">
    <source>
        <dbReference type="EMBL" id="MBN3316410.1"/>
    </source>
</evidence>
<dbReference type="Pfam" id="PF00067">
    <property type="entry name" value="p450"/>
    <property type="match status" value="1"/>
</dbReference>
<dbReference type="CDD" id="cd20678">
    <property type="entry name" value="CYP4B-like"/>
    <property type="match status" value="1"/>
</dbReference>
<evidence type="ECO:0000256" key="1">
    <source>
        <dbReference type="ARBA" id="ARBA00004586"/>
    </source>
</evidence>
<dbReference type="GO" id="GO:0020037">
    <property type="term" value="F:heme binding"/>
    <property type="evidence" value="ECO:0007669"/>
    <property type="project" value="InterPro"/>
</dbReference>
<dbReference type="GO" id="GO:0070330">
    <property type="term" value="F:aromatase activity"/>
    <property type="evidence" value="ECO:0007669"/>
    <property type="project" value="UniProtKB-EC"/>
</dbReference>
<comment type="caution">
    <text evidence="18">The sequence shown here is derived from an EMBL/GenBank/DDBJ whole genome shotgun (WGS) entry which is preliminary data.</text>
</comment>
<dbReference type="InterPro" id="IPR015095">
    <property type="entry name" value="AlkB_hom8_N"/>
</dbReference>
<keyword evidence="7 16" id="KW-0503">Monooxygenase</keyword>
<feature type="binding site" description="axial binding residue" evidence="15">
    <location>
        <position position="550"/>
    </location>
    <ligand>
        <name>heme</name>
        <dbReference type="ChEBI" id="CHEBI:30413"/>
    </ligand>
    <ligandPart>
        <name>Fe</name>
        <dbReference type="ChEBI" id="CHEBI:18248"/>
    </ligandPart>
</feature>
<evidence type="ECO:0000256" key="4">
    <source>
        <dbReference type="ARBA" id="ARBA00022723"/>
    </source>
</evidence>
<dbReference type="PANTHER" id="PTHR24291:SF201">
    <property type="entry name" value="CYTOCHROME P450, FAMILY 4, SUBFAMILY B, POLYPEPTIDE 7"/>
    <property type="match status" value="1"/>
</dbReference>
<evidence type="ECO:0000256" key="14">
    <source>
        <dbReference type="ARBA" id="ARBA00048642"/>
    </source>
</evidence>
<dbReference type="PROSITE" id="PS00086">
    <property type="entry name" value="CYTOCHROME_P450"/>
    <property type="match status" value="1"/>
</dbReference>
<dbReference type="InterPro" id="IPR002401">
    <property type="entry name" value="Cyt_P450_E_grp-I"/>
</dbReference>
<keyword evidence="5" id="KW-0256">Endoplasmic reticulum</keyword>
<dbReference type="GO" id="GO:0016706">
    <property type="term" value="F:2-oxoglutarate-dependent dioxygenase activity"/>
    <property type="evidence" value="ECO:0007669"/>
    <property type="project" value="InterPro"/>
</dbReference>
<comment type="catalytic activity">
    <reaction evidence="13">
        <text>testosterone + 3 reduced [NADPH--hemoprotein reductase] + 3 O2 = 17beta-estradiol + formate + 3 oxidized [NADPH--hemoprotein reductase] + 4 H2O + 4 H(+)</text>
        <dbReference type="Rhea" id="RHEA:38191"/>
        <dbReference type="Rhea" id="RHEA-COMP:11964"/>
        <dbReference type="Rhea" id="RHEA-COMP:11965"/>
        <dbReference type="ChEBI" id="CHEBI:15377"/>
        <dbReference type="ChEBI" id="CHEBI:15378"/>
        <dbReference type="ChEBI" id="CHEBI:15379"/>
        <dbReference type="ChEBI" id="CHEBI:15740"/>
        <dbReference type="ChEBI" id="CHEBI:16469"/>
        <dbReference type="ChEBI" id="CHEBI:17347"/>
        <dbReference type="ChEBI" id="CHEBI:57618"/>
        <dbReference type="ChEBI" id="CHEBI:58210"/>
        <dbReference type="EC" id="1.14.14.14"/>
    </reaction>
</comment>
<comment type="function">
    <text evidence="9">Catalyzes the formation of aromatic C18 estrogens from C19 androgens.</text>
</comment>
<dbReference type="FunFam" id="1.10.630.10:FF:000005">
    <property type="entry name" value="cytochrome P450 4F22 isoform X2"/>
    <property type="match status" value="1"/>
</dbReference>
<organism evidence="18 19">
    <name type="scientific">Atractosteus spatula</name>
    <name type="common">Alligator gar</name>
    <name type="synonym">Lepisosteus spatula</name>
    <dbReference type="NCBI Taxonomy" id="7917"/>
    <lineage>
        <taxon>Eukaryota</taxon>
        <taxon>Metazoa</taxon>
        <taxon>Chordata</taxon>
        <taxon>Craniata</taxon>
        <taxon>Vertebrata</taxon>
        <taxon>Euteleostomi</taxon>
        <taxon>Actinopterygii</taxon>
        <taxon>Neopterygii</taxon>
        <taxon>Holostei</taxon>
        <taxon>Semionotiformes</taxon>
        <taxon>Lepisosteidae</taxon>
        <taxon>Atractosteus</taxon>
    </lineage>
</organism>
<dbReference type="InterPro" id="IPR036396">
    <property type="entry name" value="Cyt_P450_sf"/>
</dbReference>
<evidence type="ECO:0000256" key="8">
    <source>
        <dbReference type="ARBA" id="ARBA00023136"/>
    </source>
</evidence>
<evidence type="ECO:0000256" key="9">
    <source>
        <dbReference type="ARBA" id="ARBA00037202"/>
    </source>
</evidence>
<keyword evidence="8" id="KW-0472">Membrane</keyword>
<comment type="cofactor">
    <cofactor evidence="15">
        <name>heme</name>
        <dbReference type="ChEBI" id="CHEBI:30413"/>
    </cofactor>
</comment>
<gene>
    <name evidence="18" type="primary">Cyp4b1_0</name>
    <name evidence="18" type="ORF">GTO95_0006561</name>
</gene>
<keyword evidence="6 15" id="KW-0408">Iron</keyword>
<dbReference type="InterPro" id="IPR001128">
    <property type="entry name" value="Cyt_P450"/>
</dbReference>
<feature type="domain" description="Alkylated DNA repair protein AlkB homologue 8 N-terminal" evidence="17">
    <location>
        <begin position="18"/>
        <end position="59"/>
    </location>
</feature>
<keyword evidence="4 15" id="KW-0479">Metal-binding</keyword>
<keyword evidence="16" id="KW-0560">Oxidoreductase</keyword>
<dbReference type="PRINTS" id="PR00463">
    <property type="entry name" value="EP450I"/>
</dbReference>
<comment type="similarity">
    <text evidence="2 16">Belongs to the cytochrome P450 family.</text>
</comment>
<dbReference type="InterPro" id="IPR017972">
    <property type="entry name" value="Cyt_P450_CS"/>
</dbReference>
<dbReference type="GO" id="GO:0005789">
    <property type="term" value="C:endoplasmic reticulum membrane"/>
    <property type="evidence" value="ECO:0007669"/>
    <property type="project" value="UniProtKB-SubCell"/>
</dbReference>
<evidence type="ECO:0000256" key="10">
    <source>
        <dbReference type="ARBA" id="ARBA00038885"/>
    </source>
</evidence>
<evidence type="ECO:0000256" key="6">
    <source>
        <dbReference type="ARBA" id="ARBA00023004"/>
    </source>
</evidence>